<dbReference type="EMBL" id="JABEZW010000011">
    <property type="protein sequence ID" value="MBA0779986.1"/>
    <property type="molecule type" value="Genomic_DNA"/>
</dbReference>
<accession>A0A7J9F3W6</accession>
<feature type="region of interest" description="Disordered" evidence="1">
    <location>
        <begin position="1"/>
        <end position="36"/>
    </location>
</feature>
<proteinExistence type="predicted"/>
<gene>
    <name evidence="2" type="ORF">Gotri_004144</name>
</gene>
<keyword evidence="3" id="KW-1185">Reference proteome</keyword>
<comment type="caution">
    <text evidence="2">The sequence shown here is derived from an EMBL/GenBank/DDBJ whole genome shotgun (WGS) entry which is preliminary data.</text>
</comment>
<evidence type="ECO:0000313" key="3">
    <source>
        <dbReference type="Proteomes" id="UP000593568"/>
    </source>
</evidence>
<protein>
    <submittedName>
        <fullName evidence="2">Uncharacterized protein</fullName>
    </submittedName>
</protein>
<sequence length="272" mass="29743">MEVTVAGKPDNSNNSVGRATKKVCRRSEVSTEPDDPLVDENGQQILDLSLAKASYNAKLLDQSRSAILEKNLVIGDESLNIVDKPTEELNVHESGNLVDLTKRITGLRKNKLNANGNGVIHGNVSKVGLKVLKLISDNVEASNRMHLRPTEAIESFNPKSVGGDQIVGFHPGHATTEILAKNPEDDEPMGQLDLTDAKVRVIRTFINLFLSIEGSFNQRLIEANGFSGGIWILWNEMVSIDIFAIHPQMVHMKVCSKNDTSSFLCIAVYASA</sequence>
<dbReference type="AlphaFoldDB" id="A0A7J9F3W6"/>
<evidence type="ECO:0000256" key="1">
    <source>
        <dbReference type="SAM" id="MobiDB-lite"/>
    </source>
</evidence>
<reference evidence="2 3" key="1">
    <citation type="journal article" date="2019" name="Genome Biol. Evol.">
        <title>Insights into the evolution of the New World diploid cottons (Gossypium, subgenus Houzingenia) based on genome sequencing.</title>
        <authorList>
            <person name="Grover C.E."/>
            <person name="Arick M.A. 2nd"/>
            <person name="Thrash A."/>
            <person name="Conover J.L."/>
            <person name="Sanders W.S."/>
            <person name="Peterson D.G."/>
            <person name="Frelichowski J.E."/>
            <person name="Scheffler J.A."/>
            <person name="Scheffler B.E."/>
            <person name="Wendel J.F."/>
        </authorList>
    </citation>
    <scope>NUCLEOTIDE SEQUENCE [LARGE SCALE GENOMIC DNA]</scope>
    <source>
        <strain evidence="2">8</strain>
        <tissue evidence="2">Leaf</tissue>
    </source>
</reference>
<evidence type="ECO:0000313" key="2">
    <source>
        <dbReference type="EMBL" id="MBA0779986.1"/>
    </source>
</evidence>
<organism evidence="2 3">
    <name type="scientific">Gossypium trilobum</name>
    <dbReference type="NCBI Taxonomy" id="34281"/>
    <lineage>
        <taxon>Eukaryota</taxon>
        <taxon>Viridiplantae</taxon>
        <taxon>Streptophyta</taxon>
        <taxon>Embryophyta</taxon>
        <taxon>Tracheophyta</taxon>
        <taxon>Spermatophyta</taxon>
        <taxon>Magnoliopsida</taxon>
        <taxon>eudicotyledons</taxon>
        <taxon>Gunneridae</taxon>
        <taxon>Pentapetalae</taxon>
        <taxon>rosids</taxon>
        <taxon>malvids</taxon>
        <taxon>Malvales</taxon>
        <taxon>Malvaceae</taxon>
        <taxon>Malvoideae</taxon>
        <taxon>Gossypium</taxon>
    </lineage>
</organism>
<dbReference type="Proteomes" id="UP000593568">
    <property type="component" value="Unassembled WGS sequence"/>
</dbReference>
<name>A0A7J9F3W6_9ROSI</name>